<protein>
    <recommendedName>
        <fullName evidence="1">Endonuclease/exonuclease/phosphatase domain-containing protein</fullName>
    </recommendedName>
</protein>
<evidence type="ECO:0000313" key="2">
    <source>
        <dbReference type="EMBL" id="QHT79929.1"/>
    </source>
</evidence>
<reference evidence="2" key="1">
    <citation type="journal article" date="2020" name="Nature">
        <title>Giant virus diversity and host interactions through global metagenomics.</title>
        <authorList>
            <person name="Schulz F."/>
            <person name="Roux S."/>
            <person name="Paez-Espino D."/>
            <person name="Jungbluth S."/>
            <person name="Walsh D.A."/>
            <person name="Denef V.J."/>
            <person name="McMahon K.D."/>
            <person name="Konstantinidis K.T."/>
            <person name="Eloe-Fadrosh E.A."/>
            <person name="Kyrpides N.C."/>
            <person name="Woyke T."/>
        </authorList>
    </citation>
    <scope>NUCLEOTIDE SEQUENCE</scope>
    <source>
        <strain evidence="2">GVMAG-M-3300023184-105</strain>
    </source>
</reference>
<proteinExistence type="predicted"/>
<dbReference type="PANTHER" id="PTHR42834:SF1">
    <property type="entry name" value="ENDONUCLEASE_EXONUCLEASE_PHOSPHATASE FAMILY PROTEIN (AFU_ORTHOLOGUE AFUA_3G09210)"/>
    <property type="match status" value="1"/>
</dbReference>
<dbReference type="Pfam" id="PF03372">
    <property type="entry name" value="Exo_endo_phos"/>
    <property type="match status" value="1"/>
</dbReference>
<organism evidence="2">
    <name type="scientific">viral metagenome</name>
    <dbReference type="NCBI Taxonomy" id="1070528"/>
    <lineage>
        <taxon>unclassified sequences</taxon>
        <taxon>metagenomes</taxon>
        <taxon>organismal metagenomes</taxon>
    </lineage>
</organism>
<dbReference type="InterPro" id="IPR005135">
    <property type="entry name" value="Endo/exonuclease/phosphatase"/>
</dbReference>
<dbReference type="PANTHER" id="PTHR42834">
    <property type="entry name" value="ENDONUCLEASE/EXONUCLEASE/PHOSPHATASE FAMILY PROTEIN (AFU_ORTHOLOGUE AFUA_3G09210)"/>
    <property type="match status" value="1"/>
</dbReference>
<sequence length="353" mass="40143">MRLFINLSQVLLFLLNICQISQLSADTQCPIVPITPSDRRPSKNTFRIVQYNVEWLFVDYYAPMDCPGTHCTWVNQSEALIHMKYVSDVVATLQPDILNLCEVEGCDELNMLCSPNYLDDESYKPYLKQGTDTSTGQNVGMLTRLDPLISLFRTEEKVQYPLPGSNCGYTGSPGTTGVSKHYITEYKWYGRPVAIIGLHLLAYPEDPTRCAEREAQAQVIQNVIVQYIAKEYEIVVLGDFNDFDAEVVDLNDNVPSSRVLRILKGLDGKYTGQYILHNVAADMPQSERWTDWWDQNADGVSSPTEFSMIDHVLMTPFIQTKIINVGVYHGYDEFYGKYNSDHYPVVIDMDPLI</sequence>
<feature type="domain" description="Endonuclease/exonuclease/phosphatase" evidence="1">
    <location>
        <begin position="81"/>
        <end position="316"/>
    </location>
</feature>
<dbReference type="Gene3D" id="3.60.10.10">
    <property type="entry name" value="Endonuclease/exonuclease/phosphatase"/>
    <property type="match status" value="1"/>
</dbReference>
<name>A0A6C0HHG6_9ZZZZ</name>
<evidence type="ECO:0000259" key="1">
    <source>
        <dbReference type="Pfam" id="PF03372"/>
    </source>
</evidence>
<dbReference type="AlphaFoldDB" id="A0A6C0HHG6"/>
<dbReference type="InterPro" id="IPR036691">
    <property type="entry name" value="Endo/exonu/phosph_ase_sf"/>
</dbReference>
<dbReference type="SUPFAM" id="SSF56219">
    <property type="entry name" value="DNase I-like"/>
    <property type="match status" value="1"/>
</dbReference>
<dbReference type="EMBL" id="MN739957">
    <property type="protein sequence ID" value="QHT79929.1"/>
    <property type="molecule type" value="Genomic_DNA"/>
</dbReference>
<accession>A0A6C0HHG6</accession>
<dbReference type="GO" id="GO:0003824">
    <property type="term" value="F:catalytic activity"/>
    <property type="evidence" value="ECO:0007669"/>
    <property type="project" value="InterPro"/>
</dbReference>